<dbReference type="PANTHER" id="PTHR42871">
    <property type="entry name" value="CITRATE SYNTHASE"/>
    <property type="match status" value="1"/>
</dbReference>
<dbReference type="Gene3D" id="1.10.580.10">
    <property type="entry name" value="Citrate Synthase, domain 1"/>
    <property type="match status" value="1"/>
</dbReference>
<dbReference type="Proteomes" id="UP000230821">
    <property type="component" value="Unassembled WGS sequence"/>
</dbReference>
<evidence type="ECO:0000313" key="3">
    <source>
        <dbReference type="EMBL" id="PIE32827.1"/>
    </source>
</evidence>
<dbReference type="PRINTS" id="PR00143">
    <property type="entry name" value="CITRTSNTHASE"/>
</dbReference>
<dbReference type="InterPro" id="IPR016143">
    <property type="entry name" value="Citrate_synth-like_sm_a-sub"/>
</dbReference>
<dbReference type="SUPFAM" id="SSF48256">
    <property type="entry name" value="Citrate synthase"/>
    <property type="match status" value="1"/>
</dbReference>
<organism evidence="3 4">
    <name type="scientific">candidate division KSB3 bacterium</name>
    <dbReference type="NCBI Taxonomy" id="2044937"/>
    <lineage>
        <taxon>Bacteria</taxon>
        <taxon>candidate division KSB3</taxon>
    </lineage>
</organism>
<dbReference type="EC" id="2.3.3.16" evidence="2"/>
<dbReference type="UniPathway" id="UPA00223"/>
<dbReference type="InterPro" id="IPR036969">
    <property type="entry name" value="Citrate_synthase_sf"/>
</dbReference>
<reference evidence="3 4" key="1">
    <citation type="submission" date="2017-10" db="EMBL/GenBank/DDBJ databases">
        <title>Novel microbial diversity and functional potential in the marine mammal oral microbiome.</title>
        <authorList>
            <person name="Dudek N.K."/>
            <person name="Sun C.L."/>
            <person name="Burstein D."/>
            <person name="Kantor R.S."/>
            <person name="Aliaga Goltsman D.S."/>
            <person name="Bik E.M."/>
            <person name="Thomas B.C."/>
            <person name="Banfield J.F."/>
            <person name="Relman D.A."/>
        </authorList>
    </citation>
    <scope>NUCLEOTIDE SEQUENCE [LARGE SCALE GENOMIC DNA]</scope>
    <source>
        <strain evidence="3">DOLJORAL78_47_16</strain>
    </source>
</reference>
<comment type="caution">
    <text evidence="3">The sequence shown here is derived from an EMBL/GenBank/DDBJ whole genome shotgun (WGS) entry which is preliminary data.</text>
</comment>
<dbReference type="AlphaFoldDB" id="A0A2G6KAY0"/>
<dbReference type="InterPro" id="IPR002020">
    <property type="entry name" value="Citrate_synthase"/>
</dbReference>
<comment type="pathway">
    <text evidence="1">Carbohydrate metabolism; tricarboxylic acid cycle; isocitrate from oxaloacetate: step 1/2.</text>
</comment>
<accession>A0A2G6KAY0</accession>
<dbReference type="Pfam" id="PF00285">
    <property type="entry name" value="Citrate_synt"/>
    <property type="match status" value="1"/>
</dbReference>
<evidence type="ECO:0000256" key="1">
    <source>
        <dbReference type="ARBA" id="ARBA00004751"/>
    </source>
</evidence>
<name>A0A2G6KAY0_9BACT</name>
<dbReference type="GO" id="GO:0036440">
    <property type="term" value="F:citrate synthase activity"/>
    <property type="evidence" value="ECO:0007669"/>
    <property type="project" value="UniProtKB-EC"/>
</dbReference>
<dbReference type="EMBL" id="PDSK01000107">
    <property type="protein sequence ID" value="PIE32827.1"/>
    <property type="molecule type" value="Genomic_DNA"/>
</dbReference>
<dbReference type="InterPro" id="IPR016142">
    <property type="entry name" value="Citrate_synth-like_lrg_a-sub"/>
</dbReference>
<dbReference type="GO" id="GO:0006099">
    <property type="term" value="P:tricarboxylic acid cycle"/>
    <property type="evidence" value="ECO:0007669"/>
    <property type="project" value="UniProtKB-UniPathway"/>
</dbReference>
<dbReference type="PANTHER" id="PTHR42871:SF1">
    <property type="entry name" value="CITRATE SYNTHASE"/>
    <property type="match status" value="1"/>
</dbReference>
<proteinExistence type="predicted"/>
<evidence type="ECO:0000313" key="4">
    <source>
        <dbReference type="Proteomes" id="UP000230821"/>
    </source>
</evidence>
<evidence type="ECO:0000256" key="2">
    <source>
        <dbReference type="ARBA" id="ARBA00012972"/>
    </source>
</evidence>
<gene>
    <name evidence="3" type="ORF">CSA56_14110</name>
</gene>
<sequence>MEEKGQPIYPNVGFFSGSVYRQLGISTNLFTPISAVARVAGWLAHILEQGSGKRLFRPKALYVGAERETVAPIEQR</sequence>
<dbReference type="Gene3D" id="1.10.230.10">
    <property type="entry name" value="Cytochrome P450-Terp, domain 2"/>
    <property type="match status" value="1"/>
</dbReference>
<protein>
    <recommendedName>
        <fullName evidence="2">citrate synthase (unknown stereospecificity)</fullName>
        <ecNumber evidence="2">2.3.3.16</ecNumber>
    </recommendedName>
</protein>